<evidence type="ECO:0000256" key="5">
    <source>
        <dbReference type="ARBA" id="ARBA00023242"/>
    </source>
</evidence>
<keyword evidence="4" id="KW-0143">Chaperone</keyword>
<accession>A0A1J7JDX6</accession>
<feature type="compositionally biased region" description="Acidic residues" evidence="7">
    <location>
        <begin position="95"/>
        <end position="119"/>
    </location>
</feature>
<feature type="compositionally biased region" description="Acidic residues" evidence="7">
    <location>
        <begin position="39"/>
        <end position="73"/>
    </location>
</feature>
<keyword evidence="10" id="KW-1185">Reference proteome</keyword>
<gene>
    <name evidence="9" type="ORF">CONLIGDRAFT_682482</name>
</gene>
<feature type="compositionally biased region" description="Basic and acidic residues" evidence="7">
    <location>
        <begin position="84"/>
        <end position="93"/>
    </location>
</feature>
<protein>
    <recommendedName>
        <fullName evidence="8">Histone chaperone domain-containing protein</fullName>
    </recommendedName>
</protein>
<keyword evidence="5" id="KW-0539">Nucleus</keyword>
<dbReference type="STRING" id="1408157.A0A1J7JDX6"/>
<organism evidence="9 10">
    <name type="scientific">Coniochaeta ligniaria NRRL 30616</name>
    <dbReference type="NCBI Taxonomy" id="1408157"/>
    <lineage>
        <taxon>Eukaryota</taxon>
        <taxon>Fungi</taxon>
        <taxon>Dikarya</taxon>
        <taxon>Ascomycota</taxon>
        <taxon>Pezizomycotina</taxon>
        <taxon>Sordariomycetes</taxon>
        <taxon>Sordariomycetidae</taxon>
        <taxon>Coniochaetales</taxon>
        <taxon>Coniochaetaceae</taxon>
        <taxon>Coniochaeta</taxon>
    </lineage>
</organism>
<sequence length="119" mass="12927">MASTGSGATTTGAADNQFATESKGKGKAAASEIPQDTPMGDDAEDDDDDEEDEVEEEGEPEVEDEDNMEEIDLDNVIGKRTRGKVIDFAKAAEENPAEEEDDEDDDEDFEAEDSRMDED</sequence>
<reference evidence="9 10" key="1">
    <citation type="submission" date="2016-10" db="EMBL/GenBank/DDBJ databases">
        <title>Draft genome sequence of Coniochaeta ligniaria NRRL30616, a lignocellulolytic fungus for bioabatement of inhibitors in plant biomass hydrolysates.</title>
        <authorList>
            <consortium name="DOE Joint Genome Institute"/>
            <person name="Jimenez D.J."/>
            <person name="Hector R.E."/>
            <person name="Riley R."/>
            <person name="Sun H."/>
            <person name="Grigoriev I.V."/>
            <person name="Van Elsas J.D."/>
            <person name="Nichols N.N."/>
        </authorList>
    </citation>
    <scope>NUCLEOTIDE SEQUENCE [LARGE SCALE GENOMIC DNA]</scope>
    <source>
        <strain evidence="9 10">NRRL 30616</strain>
    </source>
</reference>
<dbReference type="InParanoid" id="A0A1J7JDX6"/>
<evidence type="ECO:0000313" key="10">
    <source>
        <dbReference type="Proteomes" id="UP000182658"/>
    </source>
</evidence>
<comment type="function">
    <text evidence="1">Forms a chaperone-bound H2A.Z-H2B complex that acts as a source for SWR1 complex-dependent H2A to H2A.Z histone replacement in chromatin.</text>
</comment>
<dbReference type="Proteomes" id="UP000182658">
    <property type="component" value="Unassembled WGS sequence"/>
</dbReference>
<dbReference type="GO" id="GO:0005634">
    <property type="term" value="C:nucleus"/>
    <property type="evidence" value="ECO:0007669"/>
    <property type="project" value="UniProtKB-SubCell"/>
</dbReference>
<evidence type="ECO:0000256" key="1">
    <source>
        <dbReference type="ARBA" id="ARBA00002212"/>
    </source>
</evidence>
<name>A0A1J7JDX6_9PEZI</name>
<evidence type="ECO:0000313" key="9">
    <source>
        <dbReference type="EMBL" id="OIW27428.1"/>
    </source>
</evidence>
<comment type="subunit">
    <text evidence="6">Forms a heterotrimer with H2A.Z-H2B, stabilizing the association of the histone dimer. Also, with a lower affinity, forms a heterotrimer with H2A-H2B.</text>
</comment>
<evidence type="ECO:0000256" key="6">
    <source>
        <dbReference type="ARBA" id="ARBA00025877"/>
    </source>
</evidence>
<dbReference type="InterPro" id="IPR019098">
    <property type="entry name" value="Histone_chaperone_domain_CHZ"/>
</dbReference>
<dbReference type="Pfam" id="PF09649">
    <property type="entry name" value="CHZ"/>
    <property type="match status" value="1"/>
</dbReference>
<proteinExistence type="inferred from homology"/>
<feature type="region of interest" description="Disordered" evidence="7">
    <location>
        <begin position="1"/>
        <end position="119"/>
    </location>
</feature>
<evidence type="ECO:0000256" key="4">
    <source>
        <dbReference type="ARBA" id="ARBA00023186"/>
    </source>
</evidence>
<dbReference type="AlphaFoldDB" id="A0A1J7JDX6"/>
<feature type="compositionally biased region" description="Low complexity" evidence="7">
    <location>
        <begin position="1"/>
        <end position="14"/>
    </location>
</feature>
<feature type="domain" description="Histone chaperone" evidence="8">
    <location>
        <begin position="62"/>
        <end position="97"/>
    </location>
</feature>
<dbReference type="EMBL" id="KV875099">
    <property type="protein sequence ID" value="OIW27428.1"/>
    <property type="molecule type" value="Genomic_DNA"/>
</dbReference>
<evidence type="ECO:0000256" key="3">
    <source>
        <dbReference type="ARBA" id="ARBA00008057"/>
    </source>
</evidence>
<evidence type="ECO:0000256" key="7">
    <source>
        <dbReference type="SAM" id="MobiDB-lite"/>
    </source>
</evidence>
<evidence type="ECO:0000256" key="2">
    <source>
        <dbReference type="ARBA" id="ARBA00004123"/>
    </source>
</evidence>
<evidence type="ECO:0000259" key="8">
    <source>
        <dbReference type="SMART" id="SM01082"/>
    </source>
</evidence>
<dbReference type="SMART" id="SM01082">
    <property type="entry name" value="CHZ"/>
    <property type="match status" value="1"/>
</dbReference>
<comment type="subcellular location">
    <subcellularLocation>
        <location evidence="2">Nucleus</location>
    </subcellularLocation>
</comment>
<comment type="similarity">
    <text evidence="3">Belongs to the CHZ1 family.</text>
</comment>